<dbReference type="Proteomes" id="UP000009320">
    <property type="component" value="Unassembled WGS sequence"/>
</dbReference>
<dbReference type="STRING" id="1423758.FC41_GL001080"/>
<name>I7LA69_9LACO</name>
<dbReference type="RefSeq" id="WP_008470961.1">
    <property type="nucleotide sequence ID" value="NZ_AYZP01000002.1"/>
</dbReference>
<protein>
    <submittedName>
        <fullName evidence="1">Uncharacterized protein</fullName>
    </submittedName>
</protein>
<dbReference type="EMBL" id="CAKE01000012">
    <property type="protein sequence ID" value="CCI82004.1"/>
    <property type="molecule type" value="Genomic_DNA"/>
</dbReference>
<reference evidence="1 2" key="1">
    <citation type="submission" date="2012-06" db="EMBL/GenBank/DDBJ databases">
        <title>Draft Genome Sequence of Lactobacillus hominis Strain CRBIP 24.179T, isolated from human intestine.</title>
        <authorList>
            <person name="Cousin S."/>
            <person name="Ma L."/>
            <person name="Bizet C."/>
            <person name="Loux V."/>
            <person name="Bouchier C."/>
            <person name="Clermont D."/>
            <person name="Creno S."/>
        </authorList>
    </citation>
    <scope>NUCLEOTIDE SEQUENCE [LARGE SCALE GENOMIC DNA]</scope>
    <source>
        <strain evidence="2">CRBIP 24.179T</strain>
    </source>
</reference>
<dbReference type="AlphaFoldDB" id="I7LA69"/>
<gene>
    <name evidence="1" type="ORF">BN55_01475</name>
</gene>
<accession>I7LA69</accession>
<evidence type="ECO:0000313" key="2">
    <source>
        <dbReference type="Proteomes" id="UP000009320"/>
    </source>
</evidence>
<keyword evidence="2" id="KW-1185">Reference proteome</keyword>
<sequence>MSKQIDDIKELYEKTRLYRWYALPHQVYAVKAIDKQGNFEGYYMALFTVKTEADDFAKLTGGVIQKLKQKTLRKRKSLSR</sequence>
<dbReference type="PATRIC" id="fig|1423758.3.peg.1090"/>
<evidence type="ECO:0000313" key="1">
    <source>
        <dbReference type="EMBL" id="CCI82004.1"/>
    </source>
</evidence>
<dbReference type="GeneID" id="82847228"/>
<proteinExistence type="predicted"/>
<comment type="caution">
    <text evidence="1">The sequence shown here is derived from an EMBL/GenBank/DDBJ whole genome shotgun (WGS) entry which is preliminary data.</text>
</comment>
<organism evidence="1 2">
    <name type="scientific">Lactobacillus hominis DSM 23910 = CRBIP 24.179</name>
    <dbReference type="NCBI Taxonomy" id="1423758"/>
    <lineage>
        <taxon>Bacteria</taxon>
        <taxon>Bacillati</taxon>
        <taxon>Bacillota</taxon>
        <taxon>Bacilli</taxon>
        <taxon>Lactobacillales</taxon>
        <taxon>Lactobacillaceae</taxon>
        <taxon>Lactobacillus</taxon>
    </lineage>
</organism>